<accession>H0G8T0</accession>
<evidence type="ECO:0000256" key="1">
    <source>
        <dbReference type="SAM" id="Phobius"/>
    </source>
</evidence>
<sequence length="31" mass="3212">MRTAERVKVIECIATFAAVALVASLVAALPP</sequence>
<name>H0G8T0_RHIML</name>
<dbReference type="Proteomes" id="UP000004038">
    <property type="component" value="Unassembled WGS sequence"/>
</dbReference>
<keyword evidence="1" id="KW-0472">Membrane</keyword>
<keyword evidence="1" id="KW-0812">Transmembrane</keyword>
<evidence type="ECO:0008006" key="4">
    <source>
        <dbReference type="Google" id="ProtNLM"/>
    </source>
</evidence>
<evidence type="ECO:0000313" key="3">
    <source>
        <dbReference type="Proteomes" id="UP000004038"/>
    </source>
</evidence>
<evidence type="ECO:0000313" key="2">
    <source>
        <dbReference type="EMBL" id="EHK74284.1"/>
    </source>
</evidence>
<feature type="transmembrane region" description="Helical" evidence="1">
    <location>
        <begin position="12"/>
        <end position="29"/>
    </location>
</feature>
<organism evidence="2 3">
    <name type="scientific">Sinorhizobium meliloti CCNWSX0020</name>
    <dbReference type="NCBI Taxonomy" id="1107881"/>
    <lineage>
        <taxon>Bacteria</taxon>
        <taxon>Pseudomonadati</taxon>
        <taxon>Pseudomonadota</taxon>
        <taxon>Alphaproteobacteria</taxon>
        <taxon>Hyphomicrobiales</taxon>
        <taxon>Rhizobiaceae</taxon>
        <taxon>Sinorhizobium/Ensifer group</taxon>
        <taxon>Sinorhizobium</taxon>
    </lineage>
</organism>
<dbReference type="EMBL" id="AGVV01000093">
    <property type="protein sequence ID" value="EHK74284.1"/>
    <property type="molecule type" value="Genomic_DNA"/>
</dbReference>
<keyword evidence="1" id="KW-1133">Transmembrane helix</keyword>
<proteinExistence type="predicted"/>
<reference evidence="2 3" key="1">
    <citation type="journal article" date="2012" name="J. Bacteriol.">
        <title>Draft Genome Sequence of Sinorhizobium meliloti CCNWSX0020, a Nitrogen-Fixing Symbiont with Copper Tolerance Capability Isolated from Lead-Zinc Mine Tailings.</title>
        <authorList>
            <person name="Li Z."/>
            <person name="Ma Z."/>
            <person name="Hao X."/>
            <person name="Wei G."/>
        </authorList>
    </citation>
    <scope>NUCLEOTIDE SEQUENCE [LARGE SCALE GENOMIC DNA]</scope>
    <source>
        <strain evidence="2 3">CCNWSX0020</strain>
    </source>
</reference>
<gene>
    <name evidence="2" type="ORF">SM0020_29605</name>
</gene>
<dbReference type="AlphaFoldDB" id="H0G8T0"/>
<protein>
    <recommendedName>
        <fullName evidence="4">Transmembrane protein</fullName>
    </recommendedName>
</protein>